<dbReference type="Proteomes" id="UP000553776">
    <property type="component" value="Unassembled WGS sequence"/>
</dbReference>
<proteinExistence type="predicted"/>
<dbReference type="SUPFAM" id="SSF53850">
    <property type="entry name" value="Periplasmic binding protein-like II"/>
    <property type="match status" value="1"/>
</dbReference>
<name>A0A841U8H1_9BACL</name>
<accession>A0A841U8H1</accession>
<organism evidence="1 2">
    <name type="scientific">Cohnella xylanilytica</name>
    <dbReference type="NCBI Taxonomy" id="557555"/>
    <lineage>
        <taxon>Bacteria</taxon>
        <taxon>Bacillati</taxon>
        <taxon>Bacillota</taxon>
        <taxon>Bacilli</taxon>
        <taxon>Bacillales</taxon>
        <taxon>Paenibacillaceae</taxon>
        <taxon>Cohnella</taxon>
    </lineage>
</organism>
<sequence>MREHLALRKSLAAVIALILVLIMAACGNGSSNPVEPGNSGTSGGSVSAGGGRSISVLYINDPQYWVDQAKEFEGQTGIKVNYVSVPFGQLHDTMVTAFTGGSSDYDVIHVKDDWVAEFASKGFLAPLDGQITDDMRAGIGANAFKPLMYDGQTYGVPRYIWLTQFYYNKEMFDKAGIVAPPATWDEFLQDALLLKEKGVVTYPFADVMTEKNAYANFIVYLRSRGGEFWDYEKGVPSFNSPEGVKALQFLADLNLKYKVMNPQSVVYEQNDTLDNFTQGKAAMIINAPHTFGQANDPKLSKIVGQAAVALIPGDKLKTASYAETGGLAIPANSKNKEAAMEYIRFVTSKEQEKEMALATGRIPVNKDALNDAEVQTQNPHFAPIAEQLQYPYGIFHHEKATEITDTVSKYVSAAVAGRETPENALKDAEAEVLGIIGK</sequence>
<dbReference type="PROSITE" id="PS51257">
    <property type="entry name" value="PROKAR_LIPOPROTEIN"/>
    <property type="match status" value="1"/>
</dbReference>
<protein>
    <submittedName>
        <fullName evidence="1">Sugar ABC transporter substrate-binding protein</fullName>
    </submittedName>
</protein>
<dbReference type="CDD" id="cd13585">
    <property type="entry name" value="PBP2_TMBP_like"/>
    <property type="match status" value="1"/>
</dbReference>
<gene>
    <name evidence="1" type="ORF">H7B90_24460</name>
</gene>
<dbReference type="InterPro" id="IPR006059">
    <property type="entry name" value="SBP"/>
</dbReference>
<dbReference type="PANTHER" id="PTHR43649:SF12">
    <property type="entry name" value="DIACETYLCHITOBIOSE BINDING PROTEIN DASA"/>
    <property type="match status" value="1"/>
</dbReference>
<dbReference type="RefSeq" id="WP_185138517.1">
    <property type="nucleotide sequence ID" value="NZ_JACJVR010000097.1"/>
</dbReference>
<evidence type="ECO:0000313" key="2">
    <source>
        <dbReference type="Proteomes" id="UP000553776"/>
    </source>
</evidence>
<dbReference type="PANTHER" id="PTHR43649">
    <property type="entry name" value="ARABINOSE-BINDING PROTEIN-RELATED"/>
    <property type="match status" value="1"/>
</dbReference>
<reference evidence="1 2" key="1">
    <citation type="submission" date="2020-08" db="EMBL/GenBank/DDBJ databases">
        <title>Cohnella phylogeny.</title>
        <authorList>
            <person name="Dunlap C."/>
        </authorList>
    </citation>
    <scope>NUCLEOTIDE SEQUENCE [LARGE SCALE GENOMIC DNA]</scope>
    <source>
        <strain evidence="1 2">DSM 25239</strain>
    </source>
</reference>
<evidence type="ECO:0000313" key="1">
    <source>
        <dbReference type="EMBL" id="MBB6694553.1"/>
    </source>
</evidence>
<dbReference type="EMBL" id="JACJVR010000097">
    <property type="protein sequence ID" value="MBB6694553.1"/>
    <property type="molecule type" value="Genomic_DNA"/>
</dbReference>
<dbReference type="Gene3D" id="3.40.190.10">
    <property type="entry name" value="Periplasmic binding protein-like II"/>
    <property type="match status" value="2"/>
</dbReference>
<dbReference type="AlphaFoldDB" id="A0A841U8H1"/>
<dbReference type="Pfam" id="PF01547">
    <property type="entry name" value="SBP_bac_1"/>
    <property type="match status" value="1"/>
</dbReference>
<keyword evidence="2" id="KW-1185">Reference proteome</keyword>
<dbReference type="InterPro" id="IPR050490">
    <property type="entry name" value="Bact_solute-bd_prot1"/>
</dbReference>
<comment type="caution">
    <text evidence="1">The sequence shown here is derived from an EMBL/GenBank/DDBJ whole genome shotgun (WGS) entry which is preliminary data.</text>
</comment>